<dbReference type="Proteomes" id="UP000585507">
    <property type="component" value="Unassembled WGS sequence"/>
</dbReference>
<sequence length="115" mass="12620">MRKRILSATALLSVVSLLSGQIFSARAEEPTFAQLQAMCRNAKDPSQQGYCTGFAEAIALRLVRDDKGCVLLQEYIDQANADIALPDLIGDLNPAEYSQQALEAVEKFFYSRGCT</sequence>
<dbReference type="RefSeq" id="WP_026203349.1">
    <property type="nucleotide sequence ID" value="NZ_JACHBK010000010.1"/>
</dbReference>
<organism evidence="2 3">
    <name type="scientific">Rhizobium giardinii</name>
    <dbReference type="NCBI Taxonomy" id="56731"/>
    <lineage>
        <taxon>Bacteria</taxon>
        <taxon>Pseudomonadati</taxon>
        <taxon>Pseudomonadota</taxon>
        <taxon>Alphaproteobacteria</taxon>
        <taxon>Hyphomicrobiales</taxon>
        <taxon>Rhizobiaceae</taxon>
        <taxon>Rhizobium/Agrobacterium group</taxon>
        <taxon>Rhizobium</taxon>
    </lineage>
</organism>
<evidence type="ECO:0008006" key="4">
    <source>
        <dbReference type="Google" id="ProtNLM"/>
    </source>
</evidence>
<keyword evidence="1" id="KW-0732">Signal</keyword>
<reference evidence="2 3" key="1">
    <citation type="submission" date="2020-08" db="EMBL/GenBank/DDBJ databases">
        <title>Genomic Encyclopedia of Type Strains, Phase IV (KMG-V): Genome sequencing to study the core and pangenomes of soil and plant-associated prokaryotes.</title>
        <authorList>
            <person name="Whitman W."/>
        </authorList>
    </citation>
    <scope>NUCLEOTIDE SEQUENCE [LARGE SCALE GENOMIC DNA]</scope>
    <source>
        <strain evidence="2 3">SEMIA 4084</strain>
    </source>
</reference>
<feature type="signal peptide" evidence="1">
    <location>
        <begin position="1"/>
        <end position="27"/>
    </location>
</feature>
<accession>A0A7W8UE91</accession>
<proteinExistence type="predicted"/>
<comment type="caution">
    <text evidence="2">The sequence shown here is derived from an EMBL/GenBank/DDBJ whole genome shotgun (WGS) entry which is preliminary data.</text>
</comment>
<dbReference type="AlphaFoldDB" id="A0A7W8UE91"/>
<keyword evidence="3" id="KW-1185">Reference proteome</keyword>
<evidence type="ECO:0000313" key="3">
    <source>
        <dbReference type="Proteomes" id="UP000585507"/>
    </source>
</evidence>
<dbReference type="EMBL" id="JACHBK010000010">
    <property type="protein sequence ID" value="MBB5537703.1"/>
    <property type="molecule type" value="Genomic_DNA"/>
</dbReference>
<name>A0A7W8UE91_9HYPH</name>
<protein>
    <recommendedName>
        <fullName evidence="4">Rap1a immunity protein domain-containing protein</fullName>
    </recommendedName>
</protein>
<evidence type="ECO:0000313" key="2">
    <source>
        <dbReference type="EMBL" id="MBB5537703.1"/>
    </source>
</evidence>
<feature type="chain" id="PRO_5031340141" description="Rap1a immunity protein domain-containing protein" evidence="1">
    <location>
        <begin position="28"/>
        <end position="115"/>
    </location>
</feature>
<evidence type="ECO:0000256" key="1">
    <source>
        <dbReference type="SAM" id="SignalP"/>
    </source>
</evidence>
<gene>
    <name evidence="2" type="ORF">GGD55_004423</name>
</gene>